<evidence type="ECO:0000256" key="1">
    <source>
        <dbReference type="SAM" id="Phobius"/>
    </source>
</evidence>
<organism evidence="2 3">
    <name type="scientific">Chryseosolibacter histidini</name>
    <dbReference type="NCBI Taxonomy" id="2782349"/>
    <lineage>
        <taxon>Bacteria</taxon>
        <taxon>Pseudomonadati</taxon>
        <taxon>Bacteroidota</taxon>
        <taxon>Cytophagia</taxon>
        <taxon>Cytophagales</taxon>
        <taxon>Chryseotaleaceae</taxon>
        <taxon>Chryseosolibacter</taxon>
    </lineage>
</organism>
<comment type="caution">
    <text evidence="2">The sequence shown here is derived from an EMBL/GenBank/DDBJ whole genome shotgun (WGS) entry which is preliminary data.</text>
</comment>
<evidence type="ECO:0000313" key="3">
    <source>
        <dbReference type="Proteomes" id="UP001319200"/>
    </source>
</evidence>
<evidence type="ECO:0000313" key="2">
    <source>
        <dbReference type="EMBL" id="MBT1700778.1"/>
    </source>
</evidence>
<proteinExistence type="predicted"/>
<accession>A0AAP2GR40</accession>
<dbReference type="Proteomes" id="UP001319200">
    <property type="component" value="Unassembled WGS sequence"/>
</dbReference>
<keyword evidence="1" id="KW-0812">Transmembrane</keyword>
<sequence length="60" mass="6451">MEGIGLLILICFLITFAPPVIFFIAGLVKRRSNKRASTVLFILGTIWLIIGGGICASIMA</sequence>
<reference evidence="2 3" key="1">
    <citation type="submission" date="2021-05" db="EMBL/GenBank/DDBJ databases">
        <title>A Polyphasic approach of four new species of the genus Ohtaekwangia: Ohtaekwangia histidinii sp. nov., Ohtaekwangia cretensis sp. nov., Ohtaekwangia indiensis sp. nov., Ohtaekwangia reichenbachii sp. nov. from diverse environment.</title>
        <authorList>
            <person name="Octaviana S."/>
        </authorList>
    </citation>
    <scope>NUCLEOTIDE SEQUENCE [LARGE SCALE GENOMIC DNA]</scope>
    <source>
        <strain evidence="2 3">PWU4</strain>
    </source>
</reference>
<dbReference type="AlphaFoldDB" id="A0AAP2GR40"/>
<dbReference type="RefSeq" id="WP_254169466.1">
    <property type="nucleotide sequence ID" value="NZ_JAHESF010000048.1"/>
</dbReference>
<keyword evidence="3" id="KW-1185">Reference proteome</keyword>
<feature type="transmembrane region" description="Helical" evidence="1">
    <location>
        <begin position="6"/>
        <end position="28"/>
    </location>
</feature>
<protein>
    <submittedName>
        <fullName evidence="2">Uncharacterized protein</fullName>
    </submittedName>
</protein>
<feature type="transmembrane region" description="Helical" evidence="1">
    <location>
        <begin position="40"/>
        <end position="59"/>
    </location>
</feature>
<name>A0AAP2GR40_9BACT</name>
<keyword evidence="1" id="KW-0472">Membrane</keyword>
<keyword evidence="1" id="KW-1133">Transmembrane helix</keyword>
<dbReference type="EMBL" id="JAHESF010000048">
    <property type="protein sequence ID" value="MBT1700778.1"/>
    <property type="molecule type" value="Genomic_DNA"/>
</dbReference>
<gene>
    <name evidence="2" type="ORF">KK083_28060</name>
</gene>